<comment type="caution">
    <text evidence="1">The sequence shown here is derived from an EMBL/GenBank/DDBJ whole genome shotgun (WGS) entry which is preliminary data.</text>
</comment>
<proteinExistence type="predicted"/>
<dbReference type="EMBL" id="QCZI01000013">
    <property type="protein sequence ID" value="PWA04538.1"/>
    <property type="molecule type" value="Genomic_DNA"/>
</dbReference>
<protein>
    <submittedName>
        <fullName evidence="1">Uncharacterized protein</fullName>
    </submittedName>
</protein>
<organism evidence="1 2">
    <name type="scientific">Flavobacterium psychrotolerans</name>
    <dbReference type="NCBI Taxonomy" id="2169410"/>
    <lineage>
        <taxon>Bacteria</taxon>
        <taxon>Pseudomonadati</taxon>
        <taxon>Bacteroidota</taxon>
        <taxon>Flavobacteriia</taxon>
        <taxon>Flavobacteriales</taxon>
        <taxon>Flavobacteriaceae</taxon>
        <taxon>Flavobacterium</taxon>
    </lineage>
</organism>
<reference evidence="1 2" key="1">
    <citation type="submission" date="2018-04" db="EMBL/GenBank/DDBJ databases">
        <title>Flavobacterium sp. nov., isolated from glacier ice.</title>
        <authorList>
            <person name="Liu Q."/>
            <person name="Xin Y.-H."/>
        </authorList>
    </citation>
    <scope>NUCLEOTIDE SEQUENCE [LARGE SCALE GENOMIC DNA]</scope>
    <source>
        <strain evidence="1 2">RB1R5</strain>
    </source>
</reference>
<dbReference type="Proteomes" id="UP000245449">
    <property type="component" value="Unassembled WGS sequence"/>
</dbReference>
<name>A0A2U1JHZ9_9FLAO</name>
<sequence>MALKLQRSAIFINKKFIEAMITKESEKMFYEYEEILKKNGIVNVKDLLDDEYIIEPKSEYNFYRNENCIILYLVKSESRRKLTVGYNLNNWVRSALFNKKQLLELSVSVSKYGDNYAYFINEDKSIGFAIGWNFSHKTPNIPINSYNAARISYNIFKRILEGEIFTVGIVESDIHKDLFDNTNTKFSISVDDLKIEQYPNKREDESINDLPF</sequence>
<evidence type="ECO:0000313" key="2">
    <source>
        <dbReference type="Proteomes" id="UP000245449"/>
    </source>
</evidence>
<gene>
    <name evidence="1" type="ORF">DB895_10640</name>
</gene>
<accession>A0A2U1JHZ9</accession>
<evidence type="ECO:0000313" key="1">
    <source>
        <dbReference type="EMBL" id="PWA04538.1"/>
    </source>
</evidence>
<dbReference type="AlphaFoldDB" id="A0A2U1JHZ9"/>
<keyword evidence="2" id="KW-1185">Reference proteome</keyword>